<evidence type="ECO:0000256" key="6">
    <source>
        <dbReference type="SAM" id="MobiDB-lite"/>
    </source>
</evidence>
<dbReference type="InterPro" id="IPR052337">
    <property type="entry name" value="SAT4-like"/>
</dbReference>
<accession>A0A194V5C7</accession>
<feature type="transmembrane region" description="Helical" evidence="7">
    <location>
        <begin position="195"/>
        <end position="217"/>
    </location>
</feature>
<organism evidence="9 10">
    <name type="scientific">Cytospora mali</name>
    <name type="common">Apple Valsa canker fungus</name>
    <name type="synonym">Valsa mali</name>
    <dbReference type="NCBI Taxonomy" id="578113"/>
    <lineage>
        <taxon>Eukaryota</taxon>
        <taxon>Fungi</taxon>
        <taxon>Dikarya</taxon>
        <taxon>Ascomycota</taxon>
        <taxon>Pezizomycotina</taxon>
        <taxon>Sordariomycetes</taxon>
        <taxon>Sordariomycetidae</taxon>
        <taxon>Diaporthales</taxon>
        <taxon>Cytosporaceae</taxon>
        <taxon>Cytospora</taxon>
    </lineage>
</organism>
<evidence type="ECO:0000313" key="9">
    <source>
        <dbReference type="EMBL" id="KUI59147.1"/>
    </source>
</evidence>
<evidence type="ECO:0000256" key="4">
    <source>
        <dbReference type="ARBA" id="ARBA00023136"/>
    </source>
</evidence>
<evidence type="ECO:0000259" key="8">
    <source>
        <dbReference type="Pfam" id="PF20684"/>
    </source>
</evidence>
<feature type="transmembrane region" description="Helical" evidence="7">
    <location>
        <begin position="27"/>
        <end position="48"/>
    </location>
</feature>
<dbReference type="GO" id="GO:0016020">
    <property type="term" value="C:membrane"/>
    <property type="evidence" value="ECO:0007669"/>
    <property type="project" value="UniProtKB-SubCell"/>
</dbReference>
<evidence type="ECO:0000256" key="2">
    <source>
        <dbReference type="ARBA" id="ARBA00022692"/>
    </source>
</evidence>
<keyword evidence="4 7" id="KW-0472">Membrane</keyword>
<keyword evidence="2 7" id="KW-0812">Transmembrane</keyword>
<feature type="transmembrane region" description="Helical" evidence="7">
    <location>
        <begin position="103"/>
        <end position="127"/>
    </location>
</feature>
<evidence type="ECO:0000256" key="5">
    <source>
        <dbReference type="ARBA" id="ARBA00038359"/>
    </source>
</evidence>
<evidence type="ECO:0000256" key="3">
    <source>
        <dbReference type="ARBA" id="ARBA00022989"/>
    </source>
</evidence>
<gene>
    <name evidence="9" type="ORF">VP1G_06411</name>
</gene>
<feature type="transmembrane region" description="Helical" evidence="7">
    <location>
        <begin position="265"/>
        <end position="292"/>
    </location>
</feature>
<dbReference type="Proteomes" id="UP000078576">
    <property type="component" value="Unassembled WGS sequence"/>
</dbReference>
<dbReference type="OrthoDB" id="61113at2759"/>
<protein>
    <recommendedName>
        <fullName evidence="8">Rhodopsin domain-containing protein</fullName>
    </recommendedName>
</protein>
<dbReference type="EMBL" id="KN714725">
    <property type="protein sequence ID" value="KUI59147.1"/>
    <property type="molecule type" value="Genomic_DNA"/>
</dbReference>
<evidence type="ECO:0000256" key="7">
    <source>
        <dbReference type="SAM" id="Phobius"/>
    </source>
</evidence>
<comment type="subcellular location">
    <subcellularLocation>
        <location evidence="1">Membrane</location>
        <topology evidence="1">Multi-pass membrane protein</topology>
    </subcellularLocation>
</comment>
<feature type="transmembrane region" description="Helical" evidence="7">
    <location>
        <begin position="229"/>
        <end position="253"/>
    </location>
</feature>
<keyword evidence="10" id="KW-1185">Reference proteome</keyword>
<evidence type="ECO:0000313" key="10">
    <source>
        <dbReference type="Proteomes" id="UP000078576"/>
    </source>
</evidence>
<reference evidence="10" key="1">
    <citation type="submission" date="2014-12" db="EMBL/GenBank/DDBJ databases">
        <title>Genome Sequence of Valsa Canker Pathogens Uncovers a Specific Adaption of Colonization on Woody Bark.</title>
        <authorList>
            <person name="Yin Z."/>
            <person name="Liu H."/>
            <person name="Gao X."/>
            <person name="Li Z."/>
            <person name="Song N."/>
            <person name="Ke X."/>
            <person name="Dai Q."/>
            <person name="Wu Y."/>
            <person name="Sun Y."/>
            <person name="Xu J.-R."/>
            <person name="Kang Z.K."/>
            <person name="Wang L."/>
            <person name="Huang L."/>
        </authorList>
    </citation>
    <scope>NUCLEOTIDE SEQUENCE [LARGE SCALE GENOMIC DNA]</scope>
    <source>
        <strain evidence="10">SXYL134</strain>
    </source>
</reference>
<evidence type="ECO:0000256" key="1">
    <source>
        <dbReference type="ARBA" id="ARBA00004141"/>
    </source>
</evidence>
<feature type="domain" description="Rhodopsin" evidence="8">
    <location>
        <begin position="45"/>
        <end position="296"/>
    </location>
</feature>
<feature type="region of interest" description="Disordered" evidence="6">
    <location>
        <begin position="393"/>
        <end position="415"/>
    </location>
</feature>
<keyword evidence="3 7" id="KW-1133">Transmembrane helix</keyword>
<dbReference type="AlphaFoldDB" id="A0A194V5C7"/>
<name>A0A194V5C7_CYTMA</name>
<comment type="similarity">
    <text evidence="5">Belongs to the SAT4 family.</text>
</comment>
<sequence>MSSVFDLLGKVDNLNDPEPILNSKPTIFGLVISFLAFSTLCVFGRIWVRYAITHSLGWDDMFVFLAATTNVLQGVGLCLTVDHGLGKHFILLGLDGMQDFTKIFYVANGAYPLSTTFIKLALLFQYLRIFEKGTKLRTVTIVAIVVVCIWGCAFTFLAWIPCVPVRAYWDWLIPDSQATRYGYGSHNPKVFVGTYLANAATNMVLDLVTLAIPLPLWMDQGIQGKSRMALFGLFVLGAIVNVCSVIRVITIVQTQAGTYPTLDPSWYGCTAAILSALEVNLATLCASLPVFWPVIKENMGKILVTYEVQITRETRESGDFNVMNEHGEIFSMGTVSPRRKQYAEDKYIRAQTDVVQQVRPPNMTMMSRGGQSEQWLQRDRSLDLGSDFSASMTGLGLQRPGIEKRGSDEGLLNAK</sequence>
<feature type="transmembrane region" description="Helical" evidence="7">
    <location>
        <begin position="60"/>
        <end position="83"/>
    </location>
</feature>
<dbReference type="PANTHER" id="PTHR33048:SF47">
    <property type="entry name" value="INTEGRAL MEMBRANE PROTEIN-RELATED"/>
    <property type="match status" value="1"/>
</dbReference>
<feature type="transmembrane region" description="Helical" evidence="7">
    <location>
        <begin position="139"/>
        <end position="160"/>
    </location>
</feature>
<proteinExistence type="inferred from homology"/>
<dbReference type="PANTHER" id="PTHR33048">
    <property type="entry name" value="PTH11-LIKE INTEGRAL MEMBRANE PROTEIN (AFU_ORTHOLOGUE AFUA_5G11245)"/>
    <property type="match status" value="1"/>
</dbReference>
<dbReference type="Pfam" id="PF20684">
    <property type="entry name" value="Fung_rhodopsin"/>
    <property type="match status" value="1"/>
</dbReference>
<dbReference type="InterPro" id="IPR049326">
    <property type="entry name" value="Rhodopsin_dom_fungi"/>
</dbReference>